<name>A0A969W6S9_9GAMM</name>
<keyword evidence="4" id="KW-1133">Transmembrane helix</keyword>
<dbReference type="EMBL" id="JAAVXB010000002">
    <property type="protein sequence ID" value="NKF21647.1"/>
    <property type="molecule type" value="Genomic_DNA"/>
</dbReference>
<gene>
    <name evidence="8" type="ORF">G7Y82_04910</name>
</gene>
<accession>A0A969W6S9</accession>
<evidence type="ECO:0000313" key="8">
    <source>
        <dbReference type="EMBL" id="NKF21647.1"/>
    </source>
</evidence>
<dbReference type="Pfam" id="PF03567">
    <property type="entry name" value="Sulfotransfer_2"/>
    <property type="match status" value="1"/>
</dbReference>
<evidence type="ECO:0000256" key="7">
    <source>
        <dbReference type="ARBA" id="ARBA00023180"/>
    </source>
</evidence>
<dbReference type="PANTHER" id="PTHR12137">
    <property type="entry name" value="CARBOHYDRATE SULFOTRANSFERASE"/>
    <property type="match status" value="1"/>
</dbReference>
<dbReference type="GO" id="GO:0016020">
    <property type="term" value="C:membrane"/>
    <property type="evidence" value="ECO:0007669"/>
    <property type="project" value="InterPro"/>
</dbReference>
<sequence length="239" mass="27633">MSCYYRLPHALRWQLAPLWSPRAVLRRRRELRDPAGRFHPYAQRGAIFVHVPKCAGTSVARAIFGQDKFAHLGVREYQLMFSPAHFASVYKFTVVRNPWDRLVSAWHFLRSDHGSPGDRAWVARHLAPYGDFADFVAYGLARPEIRARHHFRPQVSYLRLPGQSTLLIDQICRAETLDRDLAQVCDALQLPQVSLPRINTSAHRDYRSCYDERTRAIVAQHYRDDIAAFGYTFDGIARI</sequence>
<evidence type="ECO:0000256" key="4">
    <source>
        <dbReference type="ARBA" id="ARBA00022989"/>
    </source>
</evidence>
<keyword evidence="6" id="KW-0472">Membrane</keyword>
<comment type="subcellular location">
    <subcellularLocation>
        <location evidence="1">Golgi apparatus membrane</location>
        <topology evidence="1">Single-pass type II membrane protein</topology>
    </subcellularLocation>
</comment>
<dbReference type="GO" id="GO:0016051">
    <property type="term" value="P:carbohydrate biosynthetic process"/>
    <property type="evidence" value="ECO:0007669"/>
    <property type="project" value="InterPro"/>
</dbReference>
<keyword evidence="3" id="KW-0812">Transmembrane</keyword>
<evidence type="ECO:0000313" key="9">
    <source>
        <dbReference type="Proteomes" id="UP000653472"/>
    </source>
</evidence>
<dbReference type="RefSeq" id="WP_168146893.1">
    <property type="nucleotide sequence ID" value="NZ_JAAVXB010000002.1"/>
</dbReference>
<dbReference type="Proteomes" id="UP000653472">
    <property type="component" value="Unassembled WGS sequence"/>
</dbReference>
<evidence type="ECO:0000256" key="3">
    <source>
        <dbReference type="ARBA" id="ARBA00022692"/>
    </source>
</evidence>
<evidence type="ECO:0000256" key="5">
    <source>
        <dbReference type="ARBA" id="ARBA00023034"/>
    </source>
</evidence>
<dbReference type="GO" id="GO:0008146">
    <property type="term" value="F:sulfotransferase activity"/>
    <property type="evidence" value="ECO:0007669"/>
    <property type="project" value="InterPro"/>
</dbReference>
<dbReference type="InterPro" id="IPR027417">
    <property type="entry name" value="P-loop_NTPase"/>
</dbReference>
<dbReference type="InterPro" id="IPR005331">
    <property type="entry name" value="Sulfotransferase"/>
</dbReference>
<evidence type="ECO:0000256" key="1">
    <source>
        <dbReference type="ARBA" id="ARBA00004323"/>
    </source>
</evidence>
<dbReference type="InterPro" id="IPR018011">
    <property type="entry name" value="Carb_sulfotrans_8-10"/>
</dbReference>
<protein>
    <submittedName>
        <fullName evidence="8">Sulfotransferase family protein</fullName>
    </submittedName>
</protein>
<evidence type="ECO:0000256" key="2">
    <source>
        <dbReference type="ARBA" id="ARBA00022679"/>
    </source>
</evidence>
<dbReference type="Gene3D" id="3.40.50.300">
    <property type="entry name" value="P-loop containing nucleotide triphosphate hydrolases"/>
    <property type="match status" value="1"/>
</dbReference>
<dbReference type="SUPFAM" id="SSF52540">
    <property type="entry name" value="P-loop containing nucleoside triphosphate hydrolases"/>
    <property type="match status" value="1"/>
</dbReference>
<proteinExistence type="predicted"/>
<dbReference type="PANTHER" id="PTHR12137:SF54">
    <property type="entry name" value="CARBOHYDRATE SULFOTRANSFERASE"/>
    <property type="match status" value="1"/>
</dbReference>
<keyword evidence="9" id="KW-1185">Reference proteome</keyword>
<reference evidence="8" key="1">
    <citation type="submission" date="2020-03" db="EMBL/GenBank/DDBJ databases">
        <title>Solimonas marina sp. nov., isolated from deep seawater of the Pacific Ocean.</title>
        <authorList>
            <person name="Liu X."/>
            <person name="Lai Q."/>
            <person name="Sun F."/>
            <person name="Gai Y."/>
            <person name="Li G."/>
            <person name="Shao Z."/>
        </authorList>
    </citation>
    <scope>NUCLEOTIDE SEQUENCE</scope>
    <source>
        <strain evidence="8">C16B3</strain>
    </source>
</reference>
<keyword evidence="2" id="KW-0808">Transferase</keyword>
<dbReference type="AlphaFoldDB" id="A0A969W6S9"/>
<comment type="caution">
    <text evidence="8">The sequence shown here is derived from an EMBL/GenBank/DDBJ whole genome shotgun (WGS) entry which is preliminary data.</text>
</comment>
<organism evidence="8 9">
    <name type="scientific">Solimonas marina</name>
    <dbReference type="NCBI Taxonomy" id="2714601"/>
    <lineage>
        <taxon>Bacteria</taxon>
        <taxon>Pseudomonadati</taxon>
        <taxon>Pseudomonadota</taxon>
        <taxon>Gammaproteobacteria</taxon>
        <taxon>Nevskiales</taxon>
        <taxon>Nevskiaceae</taxon>
        <taxon>Solimonas</taxon>
    </lineage>
</organism>
<evidence type="ECO:0000256" key="6">
    <source>
        <dbReference type="ARBA" id="ARBA00023136"/>
    </source>
</evidence>
<keyword evidence="7" id="KW-0325">Glycoprotein</keyword>
<keyword evidence="5" id="KW-0333">Golgi apparatus</keyword>